<sequence length="256" mass="29195">MSGTNISKLTEMTRKITKFIRPPGPPKIWEVVEKIGRDGRPIKFTIQEIPEDRSEDAIDHMCQYFMVDEPTCACFNAVNSPIFVKECREFWRNILDQGIAVAAFVDNPNGNKSIIAGLNMLCVEYKDEKIDIQLQSNFRFIFNAMKKLNKSLRLFERYNVDKYMFAVGLSVATAYRGYGLGADILKVRDKIGQEYDIEMTSTAFTSPFAAKAAERVGFEILLKTKFADFVDENGKECFPGIQKYSDTLVIMAKRIK</sequence>
<dbReference type="KEGG" id="dqu:106746984"/>
<organism evidence="1 2">
    <name type="scientific">Dinoponera quadriceps</name>
    <name type="common">South American ant</name>
    <dbReference type="NCBI Taxonomy" id="609295"/>
    <lineage>
        <taxon>Eukaryota</taxon>
        <taxon>Metazoa</taxon>
        <taxon>Ecdysozoa</taxon>
        <taxon>Arthropoda</taxon>
        <taxon>Hexapoda</taxon>
        <taxon>Insecta</taxon>
        <taxon>Pterygota</taxon>
        <taxon>Neoptera</taxon>
        <taxon>Endopterygota</taxon>
        <taxon>Hymenoptera</taxon>
        <taxon>Apocrita</taxon>
        <taxon>Aculeata</taxon>
        <taxon>Formicoidea</taxon>
        <taxon>Formicidae</taxon>
        <taxon>Ponerinae</taxon>
        <taxon>Ponerini</taxon>
        <taxon>Dinoponera</taxon>
    </lineage>
</organism>
<evidence type="ECO:0000313" key="1">
    <source>
        <dbReference type="Proteomes" id="UP000515204"/>
    </source>
</evidence>
<dbReference type="GeneID" id="106746984"/>
<gene>
    <name evidence="2" type="primary">LOC106746984</name>
</gene>
<dbReference type="GO" id="GO:0008080">
    <property type="term" value="F:N-acetyltransferase activity"/>
    <property type="evidence" value="ECO:0007669"/>
    <property type="project" value="TreeGrafter"/>
</dbReference>
<reference evidence="2" key="1">
    <citation type="submission" date="2025-08" db="UniProtKB">
        <authorList>
            <consortium name="RefSeq"/>
        </authorList>
    </citation>
    <scope>IDENTIFICATION</scope>
</reference>
<protein>
    <submittedName>
        <fullName evidence="2">Uncharacterized protein LOC106746984</fullName>
    </submittedName>
</protein>
<dbReference type="PANTHER" id="PTHR20905:SF32">
    <property type="entry name" value="ARYLALKYLAMINE N-ACETYLTRANSFERASE-LIKE 7, ISOFORM A"/>
    <property type="match status" value="1"/>
</dbReference>
<dbReference type="PANTHER" id="PTHR20905">
    <property type="entry name" value="N-ACETYLTRANSFERASE-RELATED"/>
    <property type="match status" value="1"/>
</dbReference>
<dbReference type="AlphaFoldDB" id="A0A6P3XMJ1"/>
<dbReference type="Proteomes" id="UP000515204">
    <property type="component" value="Unplaced"/>
</dbReference>
<proteinExistence type="predicted"/>
<dbReference type="OrthoDB" id="8113373at2759"/>
<dbReference type="RefSeq" id="XP_014479685.1">
    <property type="nucleotide sequence ID" value="XM_014624199.1"/>
</dbReference>
<name>A0A6P3XMJ1_DINQU</name>
<keyword evidence="1" id="KW-1185">Reference proteome</keyword>
<accession>A0A6P3XMJ1</accession>
<dbReference type="Gene3D" id="3.40.630.30">
    <property type="match status" value="1"/>
</dbReference>
<evidence type="ECO:0000313" key="2">
    <source>
        <dbReference type="RefSeq" id="XP_014479685.1"/>
    </source>
</evidence>